<organism evidence="1">
    <name type="scientific">Timema cristinae</name>
    <name type="common">Walking stick</name>
    <dbReference type="NCBI Taxonomy" id="61476"/>
    <lineage>
        <taxon>Eukaryota</taxon>
        <taxon>Metazoa</taxon>
        <taxon>Ecdysozoa</taxon>
        <taxon>Arthropoda</taxon>
        <taxon>Hexapoda</taxon>
        <taxon>Insecta</taxon>
        <taxon>Pterygota</taxon>
        <taxon>Neoptera</taxon>
        <taxon>Polyneoptera</taxon>
        <taxon>Phasmatodea</taxon>
        <taxon>Timematodea</taxon>
        <taxon>Timematoidea</taxon>
        <taxon>Timematidae</taxon>
        <taxon>Timema</taxon>
    </lineage>
</organism>
<proteinExistence type="predicted"/>
<dbReference type="EMBL" id="OC321974">
    <property type="protein sequence ID" value="CAD7411019.1"/>
    <property type="molecule type" value="Genomic_DNA"/>
</dbReference>
<protein>
    <submittedName>
        <fullName evidence="1">Uncharacterized protein</fullName>
    </submittedName>
</protein>
<gene>
    <name evidence="1" type="ORF">TCEB3V08_LOCUS10755</name>
</gene>
<accession>A0A7R9DC00</accession>
<reference evidence="1" key="1">
    <citation type="submission" date="2020-11" db="EMBL/GenBank/DDBJ databases">
        <authorList>
            <person name="Tran Van P."/>
        </authorList>
    </citation>
    <scope>NUCLEOTIDE SEQUENCE</scope>
</reference>
<name>A0A7R9DC00_TIMCR</name>
<dbReference type="AlphaFoldDB" id="A0A7R9DC00"/>
<evidence type="ECO:0000313" key="1">
    <source>
        <dbReference type="EMBL" id="CAD7411019.1"/>
    </source>
</evidence>
<sequence length="174" mass="19699">MDEPRRSSNTSVVTVMVIELNPNSAEMNLPLPPSHLQTILDASLTFNSAYSTMRVAALKRYLCCFTEEKNYGIFSISRSGISSRSRKNVTTAQALYLLTREQHSILSEKFLLAVLRLPHPEYQLTWQTEDLFPPETYMGQCMSCKVGKHPQYAYSLAPGARSRYHPMDTSSVQN</sequence>